<proteinExistence type="predicted"/>
<evidence type="ECO:0000313" key="1">
    <source>
        <dbReference type="EMBL" id="KIY49626.1"/>
    </source>
</evidence>
<evidence type="ECO:0000313" key="2">
    <source>
        <dbReference type="Proteomes" id="UP000054144"/>
    </source>
</evidence>
<accession>A0A0D7ADV7</accession>
<gene>
    <name evidence="1" type="ORF">FISHEDRAFT_57907</name>
</gene>
<protein>
    <submittedName>
        <fullName evidence="1">Uncharacterized protein</fullName>
    </submittedName>
</protein>
<organism evidence="1 2">
    <name type="scientific">Fistulina hepatica ATCC 64428</name>
    <dbReference type="NCBI Taxonomy" id="1128425"/>
    <lineage>
        <taxon>Eukaryota</taxon>
        <taxon>Fungi</taxon>
        <taxon>Dikarya</taxon>
        <taxon>Basidiomycota</taxon>
        <taxon>Agaricomycotina</taxon>
        <taxon>Agaricomycetes</taxon>
        <taxon>Agaricomycetidae</taxon>
        <taxon>Agaricales</taxon>
        <taxon>Fistulinaceae</taxon>
        <taxon>Fistulina</taxon>
    </lineage>
</organism>
<dbReference type="EMBL" id="KN881721">
    <property type="protein sequence ID" value="KIY49626.1"/>
    <property type="molecule type" value="Genomic_DNA"/>
</dbReference>
<dbReference type="Proteomes" id="UP000054144">
    <property type="component" value="Unassembled WGS sequence"/>
</dbReference>
<sequence>MANIANIVVWCLLIDRGKKCMALPFRVWVPLDAIVNDLKKEVKKDNSDLNEVAIRNLVVWRCKEPKLFIWEKEEWLVEHIKGINFKNKAAAVELPVTVQVASLGLQPEEVLVVQLSSAGSVGELQQIRY</sequence>
<dbReference type="AlphaFoldDB" id="A0A0D7ADV7"/>
<reference evidence="1 2" key="1">
    <citation type="journal article" date="2015" name="Fungal Genet. Biol.">
        <title>Evolution of novel wood decay mechanisms in Agaricales revealed by the genome sequences of Fistulina hepatica and Cylindrobasidium torrendii.</title>
        <authorList>
            <person name="Floudas D."/>
            <person name="Held B.W."/>
            <person name="Riley R."/>
            <person name="Nagy L.G."/>
            <person name="Koehler G."/>
            <person name="Ransdell A.S."/>
            <person name="Younus H."/>
            <person name="Chow J."/>
            <person name="Chiniquy J."/>
            <person name="Lipzen A."/>
            <person name="Tritt A."/>
            <person name="Sun H."/>
            <person name="Haridas S."/>
            <person name="LaButti K."/>
            <person name="Ohm R.A."/>
            <person name="Kues U."/>
            <person name="Blanchette R.A."/>
            <person name="Grigoriev I.V."/>
            <person name="Minto R.E."/>
            <person name="Hibbett D.S."/>
        </authorList>
    </citation>
    <scope>NUCLEOTIDE SEQUENCE [LARGE SCALE GENOMIC DNA]</scope>
    <source>
        <strain evidence="1 2">ATCC 64428</strain>
    </source>
</reference>
<keyword evidence="2" id="KW-1185">Reference proteome</keyword>
<name>A0A0D7ADV7_9AGAR</name>